<gene>
    <name evidence="3" type="ORF">R3W88_024271</name>
</gene>
<keyword evidence="4" id="KW-1185">Reference proteome</keyword>
<protein>
    <recommendedName>
        <fullName evidence="2">Retrotransposon Copia-like N-terminal domain-containing protein</fullName>
    </recommendedName>
</protein>
<evidence type="ECO:0000313" key="4">
    <source>
        <dbReference type="Proteomes" id="UP001311915"/>
    </source>
</evidence>
<dbReference type="EMBL" id="JAWPEI010000003">
    <property type="protein sequence ID" value="KAK4731283.1"/>
    <property type="molecule type" value="Genomic_DNA"/>
</dbReference>
<dbReference type="PANTHER" id="PTHR37610">
    <property type="entry name" value="CCHC-TYPE DOMAIN-CONTAINING PROTEIN"/>
    <property type="match status" value="1"/>
</dbReference>
<evidence type="ECO:0000256" key="1">
    <source>
        <dbReference type="SAM" id="MobiDB-lite"/>
    </source>
</evidence>
<dbReference type="AlphaFoldDB" id="A0AAV9M0R9"/>
<dbReference type="Pfam" id="PF14244">
    <property type="entry name" value="Retrotran_gag_3"/>
    <property type="match status" value="1"/>
</dbReference>
<reference evidence="3 4" key="1">
    <citation type="submission" date="2023-10" db="EMBL/GenBank/DDBJ databases">
        <title>Genome-Wide Identification Analysis in wild type Solanum Pinnatisectum Reveals Some Genes Defensing Phytophthora Infestans.</title>
        <authorList>
            <person name="Sun C."/>
        </authorList>
    </citation>
    <scope>NUCLEOTIDE SEQUENCE [LARGE SCALE GENOMIC DNA]</scope>
    <source>
        <strain evidence="3">LQN</strain>
        <tissue evidence="3">Leaf</tissue>
    </source>
</reference>
<name>A0AAV9M0R9_9SOLN</name>
<dbReference type="PANTHER" id="PTHR37610:SF86">
    <property type="entry name" value="RETROTRANSPOSON COPIA-LIKE N-TERMINAL DOMAIN-CONTAINING PROTEIN"/>
    <property type="match status" value="1"/>
</dbReference>
<organism evidence="3 4">
    <name type="scientific">Solanum pinnatisectum</name>
    <name type="common">tansyleaf nightshade</name>
    <dbReference type="NCBI Taxonomy" id="50273"/>
    <lineage>
        <taxon>Eukaryota</taxon>
        <taxon>Viridiplantae</taxon>
        <taxon>Streptophyta</taxon>
        <taxon>Embryophyta</taxon>
        <taxon>Tracheophyta</taxon>
        <taxon>Spermatophyta</taxon>
        <taxon>Magnoliopsida</taxon>
        <taxon>eudicotyledons</taxon>
        <taxon>Gunneridae</taxon>
        <taxon>Pentapetalae</taxon>
        <taxon>asterids</taxon>
        <taxon>lamiids</taxon>
        <taxon>Solanales</taxon>
        <taxon>Solanaceae</taxon>
        <taxon>Solanoideae</taxon>
        <taxon>Solaneae</taxon>
        <taxon>Solanum</taxon>
    </lineage>
</organism>
<feature type="region of interest" description="Disordered" evidence="1">
    <location>
        <begin position="202"/>
        <end position="239"/>
    </location>
</feature>
<comment type="caution">
    <text evidence="3">The sequence shown here is derived from an EMBL/GenBank/DDBJ whole genome shotgun (WGS) entry which is preliminary data.</text>
</comment>
<sequence length="315" mass="36713">MGSGNYGLWRRSMTIVLQAKRKLGFVKGNCKKHQFSEELHEDWDTYYVIVLSWIMNTISACFPSGIVYSSNAHLVWEDLKERFDKVNKVRIFQLLKEIATLSQGTNYIVVYFTKLRVLWAEYDALVPAPSCDCAKSKEYIKHLQGQRLLQFISGLNESYDQVRRQLLLKTVEPSLNQGYAMLSEDESQRSCPFPVLTSCPGHPDHSNRLPNNEFKKKQYPPNAQKKPYHQQFDKKPSNSRFERKQNFAAHNVMNGNERPESDESSGSGQPIFTDEQYRQLQQLYGRNGPRFSNEQYRQMHELLNEERDLLIIKST</sequence>
<proteinExistence type="predicted"/>
<dbReference type="Proteomes" id="UP001311915">
    <property type="component" value="Unassembled WGS sequence"/>
</dbReference>
<evidence type="ECO:0000313" key="3">
    <source>
        <dbReference type="EMBL" id="KAK4731283.1"/>
    </source>
</evidence>
<evidence type="ECO:0000259" key="2">
    <source>
        <dbReference type="Pfam" id="PF14244"/>
    </source>
</evidence>
<dbReference type="InterPro" id="IPR029472">
    <property type="entry name" value="Copia-like_N"/>
</dbReference>
<accession>A0AAV9M0R9</accession>
<feature type="domain" description="Retrotransposon Copia-like N-terminal" evidence="2">
    <location>
        <begin position="4"/>
        <end position="32"/>
    </location>
</feature>
<feature type="region of interest" description="Disordered" evidence="1">
    <location>
        <begin position="252"/>
        <end position="271"/>
    </location>
</feature>